<gene>
    <name evidence="2" type="ORF">ACFR9U_14035</name>
</gene>
<dbReference type="AlphaFoldDB" id="A0ABD6CDM5"/>
<name>A0ABD6CDM5_9EURY</name>
<comment type="caution">
    <text evidence="2">The sequence shown here is derived from an EMBL/GenBank/DDBJ whole genome shotgun (WGS) entry which is preliminary data.</text>
</comment>
<proteinExistence type="predicted"/>
<keyword evidence="3" id="KW-1185">Reference proteome</keyword>
<protein>
    <submittedName>
        <fullName evidence="2">Uncharacterized protein</fullName>
    </submittedName>
</protein>
<dbReference type="Proteomes" id="UP001597119">
    <property type="component" value="Unassembled WGS sequence"/>
</dbReference>
<evidence type="ECO:0000256" key="1">
    <source>
        <dbReference type="SAM" id="MobiDB-lite"/>
    </source>
</evidence>
<accession>A0ABD6CDM5</accession>
<feature type="region of interest" description="Disordered" evidence="1">
    <location>
        <begin position="1"/>
        <end position="29"/>
    </location>
</feature>
<dbReference type="EMBL" id="JBHUDJ010000008">
    <property type="protein sequence ID" value="MFD1588099.1"/>
    <property type="molecule type" value="Genomic_DNA"/>
</dbReference>
<evidence type="ECO:0000313" key="2">
    <source>
        <dbReference type="EMBL" id="MFD1588099.1"/>
    </source>
</evidence>
<organism evidence="2 3">
    <name type="scientific">Halorientalis brevis</name>
    <dbReference type="NCBI Taxonomy" id="1126241"/>
    <lineage>
        <taxon>Archaea</taxon>
        <taxon>Methanobacteriati</taxon>
        <taxon>Methanobacteriota</taxon>
        <taxon>Stenosarchaea group</taxon>
        <taxon>Halobacteria</taxon>
        <taxon>Halobacteriales</taxon>
        <taxon>Haloarculaceae</taxon>
        <taxon>Halorientalis</taxon>
    </lineage>
</organism>
<dbReference type="RefSeq" id="WP_247381818.1">
    <property type="nucleotide sequence ID" value="NZ_JALLGV010000012.1"/>
</dbReference>
<evidence type="ECO:0000313" key="3">
    <source>
        <dbReference type="Proteomes" id="UP001597119"/>
    </source>
</evidence>
<feature type="compositionally biased region" description="Acidic residues" evidence="1">
    <location>
        <begin position="16"/>
        <end position="29"/>
    </location>
</feature>
<sequence length="52" mass="5676">MSIDSHTILSRRGGDDVVDESEAAGEDGVELARQGAFTVRDALGWLDERGWE</sequence>
<reference evidence="2 3" key="1">
    <citation type="journal article" date="2019" name="Int. J. Syst. Evol. Microbiol.">
        <title>The Global Catalogue of Microorganisms (GCM) 10K type strain sequencing project: providing services to taxonomists for standard genome sequencing and annotation.</title>
        <authorList>
            <consortium name="The Broad Institute Genomics Platform"/>
            <consortium name="The Broad Institute Genome Sequencing Center for Infectious Disease"/>
            <person name="Wu L."/>
            <person name="Ma J."/>
        </authorList>
    </citation>
    <scope>NUCLEOTIDE SEQUENCE [LARGE SCALE GENOMIC DNA]</scope>
    <source>
        <strain evidence="2 3">CGMCC 1.12125</strain>
    </source>
</reference>